<evidence type="ECO:0000313" key="2">
    <source>
        <dbReference type="Proteomes" id="UP000886595"/>
    </source>
</evidence>
<keyword evidence="2" id="KW-1185">Reference proteome</keyword>
<name>A0A8X7PGH8_BRACI</name>
<dbReference type="AlphaFoldDB" id="A0A8X7PGH8"/>
<comment type="caution">
    <text evidence="1">The sequence shown here is derived from an EMBL/GenBank/DDBJ whole genome shotgun (WGS) entry which is preliminary data.</text>
</comment>
<sequence length="78" mass="8710">MFVNSKFSSNPGIATLVNAEEVTKAEPMTILQIFAYIKLESAELVHFQMAVDSLLMREMGVAVPLTNHIRLSVQNMEN</sequence>
<evidence type="ECO:0000313" key="1">
    <source>
        <dbReference type="EMBL" id="KAG2250537.1"/>
    </source>
</evidence>
<dbReference type="EMBL" id="JAAMPC010000016">
    <property type="protein sequence ID" value="KAG2250537.1"/>
    <property type="molecule type" value="Genomic_DNA"/>
</dbReference>
<organism evidence="1 2">
    <name type="scientific">Brassica carinata</name>
    <name type="common">Ethiopian mustard</name>
    <name type="synonym">Abyssinian cabbage</name>
    <dbReference type="NCBI Taxonomy" id="52824"/>
    <lineage>
        <taxon>Eukaryota</taxon>
        <taxon>Viridiplantae</taxon>
        <taxon>Streptophyta</taxon>
        <taxon>Embryophyta</taxon>
        <taxon>Tracheophyta</taxon>
        <taxon>Spermatophyta</taxon>
        <taxon>Magnoliopsida</taxon>
        <taxon>eudicotyledons</taxon>
        <taxon>Gunneridae</taxon>
        <taxon>Pentapetalae</taxon>
        <taxon>rosids</taxon>
        <taxon>malvids</taxon>
        <taxon>Brassicales</taxon>
        <taxon>Brassicaceae</taxon>
        <taxon>Brassiceae</taxon>
        <taxon>Brassica</taxon>
    </lineage>
</organism>
<proteinExistence type="predicted"/>
<dbReference type="Proteomes" id="UP000886595">
    <property type="component" value="Unassembled WGS sequence"/>
</dbReference>
<protein>
    <submittedName>
        <fullName evidence="1">Uncharacterized protein</fullName>
    </submittedName>
</protein>
<dbReference type="OrthoDB" id="1931061at2759"/>
<gene>
    <name evidence="1" type="ORF">Bca52824_080673</name>
</gene>
<accession>A0A8X7PGH8</accession>
<reference evidence="1 2" key="1">
    <citation type="submission" date="2020-02" db="EMBL/GenBank/DDBJ databases">
        <authorList>
            <person name="Ma Q."/>
            <person name="Huang Y."/>
            <person name="Song X."/>
            <person name="Pei D."/>
        </authorList>
    </citation>
    <scope>NUCLEOTIDE SEQUENCE [LARGE SCALE GENOMIC DNA]</scope>
    <source>
        <strain evidence="1">Sxm20200214</strain>
        <tissue evidence="1">Leaf</tissue>
    </source>
</reference>